<dbReference type="EMBL" id="QKYN01000099">
    <property type="protein sequence ID" value="RAG82935.1"/>
    <property type="molecule type" value="Genomic_DNA"/>
</dbReference>
<dbReference type="AlphaFoldDB" id="A0A2X0K0Y7"/>
<reference evidence="1 2" key="1">
    <citation type="submission" date="2018-06" db="EMBL/GenBank/DDBJ databases">
        <title>Streptacidiphilus pinicola sp. nov., isolated from pine grove soil.</title>
        <authorList>
            <person name="Roh S.G."/>
            <person name="Park S."/>
            <person name="Kim M.-K."/>
            <person name="Yun B.-R."/>
            <person name="Park J."/>
            <person name="Kim M.J."/>
            <person name="Kim Y.S."/>
            <person name="Kim S.B."/>
        </authorList>
    </citation>
    <scope>NUCLEOTIDE SEQUENCE [LARGE SCALE GENOMIC DNA]</scope>
    <source>
        <strain evidence="1 2">MMS16-CNU450</strain>
    </source>
</reference>
<name>A0A2X0K0Y7_9ACTN</name>
<accession>A0A2X0K0Y7</accession>
<keyword evidence="2" id="KW-1185">Reference proteome</keyword>
<dbReference type="Proteomes" id="UP000248889">
    <property type="component" value="Unassembled WGS sequence"/>
</dbReference>
<sequence>PTPSPTLLDPLTLLSSAATDKAPLSAATLFPGKSVTVNAHPYTQALTATSPCAAAASPALAAVLGRNGCQGLFRATYANGSAMVTVGIAVFDNAAQANAVKAAAATGNVAALFGGPVKPFCQKQECRISSNAIGRYAYFTVAGYPNGKPVPANDTVALAASNDLATLAFQDLADRGRAEAAAQSH</sequence>
<organism evidence="1 2">
    <name type="scientific">Streptacidiphilus pinicola</name>
    <dbReference type="NCBI Taxonomy" id="2219663"/>
    <lineage>
        <taxon>Bacteria</taxon>
        <taxon>Bacillati</taxon>
        <taxon>Actinomycetota</taxon>
        <taxon>Actinomycetes</taxon>
        <taxon>Kitasatosporales</taxon>
        <taxon>Streptomycetaceae</taxon>
        <taxon>Streptacidiphilus</taxon>
    </lineage>
</organism>
<dbReference type="RefSeq" id="WP_111504530.1">
    <property type="nucleotide sequence ID" value="NZ_QKYN01000099.1"/>
</dbReference>
<evidence type="ECO:0000313" key="2">
    <source>
        <dbReference type="Proteomes" id="UP000248889"/>
    </source>
</evidence>
<gene>
    <name evidence="1" type="ORF">DN069_25125</name>
</gene>
<feature type="non-terminal residue" evidence="1">
    <location>
        <position position="1"/>
    </location>
</feature>
<comment type="caution">
    <text evidence="1">The sequence shown here is derived from an EMBL/GenBank/DDBJ whole genome shotgun (WGS) entry which is preliminary data.</text>
</comment>
<proteinExistence type="predicted"/>
<protein>
    <submittedName>
        <fullName evidence="1">Uncharacterized protein</fullName>
    </submittedName>
</protein>
<evidence type="ECO:0000313" key="1">
    <source>
        <dbReference type="EMBL" id="RAG82935.1"/>
    </source>
</evidence>